<dbReference type="OrthoDB" id="3528831at2759"/>
<evidence type="ECO:0000313" key="3">
    <source>
        <dbReference type="Proteomes" id="UP000235672"/>
    </source>
</evidence>
<dbReference type="EMBL" id="KZ613500">
    <property type="protein sequence ID" value="PMD17414.1"/>
    <property type="molecule type" value="Genomic_DNA"/>
</dbReference>
<evidence type="ECO:0000256" key="1">
    <source>
        <dbReference type="SAM" id="MobiDB-lite"/>
    </source>
</evidence>
<accession>A0A2J6PTQ7</accession>
<evidence type="ECO:0000313" key="2">
    <source>
        <dbReference type="EMBL" id="PMD17414.1"/>
    </source>
</evidence>
<proteinExistence type="predicted"/>
<sequence length="186" mass="20857">MDNLELALKPAKMNDRTPITEPSVFFAAKTNIHELSPSPAQVSSSPRDRKRALELSPPITPKKPYYREEKAEIAALICCAGITGFDCTEIEGFGNKKEELSPQQISREKRQIMFRKLSQGRHEEMESFRALLKHADDKEIAEVVKKVKVEGEEEVVEVVRKLSSGKADGVEGDLHLARATVFYSES</sequence>
<protein>
    <submittedName>
        <fullName evidence="2">Uncharacterized protein</fullName>
    </submittedName>
</protein>
<feature type="region of interest" description="Disordered" evidence="1">
    <location>
        <begin position="36"/>
        <end position="61"/>
    </location>
</feature>
<reference evidence="2 3" key="1">
    <citation type="submission" date="2016-05" db="EMBL/GenBank/DDBJ databases">
        <title>A degradative enzymes factory behind the ericoid mycorrhizal symbiosis.</title>
        <authorList>
            <consortium name="DOE Joint Genome Institute"/>
            <person name="Martino E."/>
            <person name="Morin E."/>
            <person name="Grelet G."/>
            <person name="Kuo A."/>
            <person name="Kohler A."/>
            <person name="Daghino S."/>
            <person name="Barry K."/>
            <person name="Choi C."/>
            <person name="Cichocki N."/>
            <person name="Clum A."/>
            <person name="Copeland A."/>
            <person name="Hainaut M."/>
            <person name="Haridas S."/>
            <person name="Labutti K."/>
            <person name="Lindquist E."/>
            <person name="Lipzen A."/>
            <person name="Khouja H.-R."/>
            <person name="Murat C."/>
            <person name="Ohm R."/>
            <person name="Olson A."/>
            <person name="Spatafora J."/>
            <person name="Veneault-Fourrey C."/>
            <person name="Henrissat B."/>
            <person name="Grigoriev I."/>
            <person name="Martin F."/>
            <person name="Perotto S."/>
        </authorList>
    </citation>
    <scope>NUCLEOTIDE SEQUENCE [LARGE SCALE GENOMIC DNA]</scope>
    <source>
        <strain evidence="2 3">UAMH 7357</strain>
    </source>
</reference>
<keyword evidence="3" id="KW-1185">Reference proteome</keyword>
<dbReference type="Proteomes" id="UP000235672">
    <property type="component" value="Unassembled WGS sequence"/>
</dbReference>
<gene>
    <name evidence="2" type="ORF">NA56DRAFT_662388</name>
</gene>
<dbReference type="AlphaFoldDB" id="A0A2J6PTQ7"/>
<organism evidence="2 3">
    <name type="scientific">Hyaloscypha hepaticicola</name>
    <dbReference type="NCBI Taxonomy" id="2082293"/>
    <lineage>
        <taxon>Eukaryota</taxon>
        <taxon>Fungi</taxon>
        <taxon>Dikarya</taxon>
        <taxon>Ascomycota</taxon>
        <taxon>Pezizomycotina</taxon>
        <taxon>Leotiomycetes</taxon>
        <taxon>Helotiales</taxon>
        <taxon>Hyaloscyphaceae</taxon>
        <taxon>Hyaloscypha</taxon>
    </lineage>
</organism>
<name>A0A2J6PTQ7_9HELO</name>